<protein>
    <submittedName>
        <fullName evidence="7">LysE family translocator</fullName>
    </submittedName>
</protein>
<evidence type="ECO:0000313" key="7">
    <source>
        <dbReference type="EMBL" id="AUT63498.1"/>
    </source>
</evidence>
<dbReference type="GO" id="GO:0005886">
    <property type="term" value="C:plasma membrane"/>
    <property type="evidence" value="ECO:0007669"/>
    <property type="project" value="UniProtKB-SubCell"/>
</dbReference>
<comment type="subcellular location">
    <subcellularLocation>
        <location evidence="1">Cell membrane</location>
        <topology evidence="1">Multi-pass membrane protein</topology>
    </subcellularLocation>
</comment>
<evidence type="ECO:0000256" key="3">
    <source>
        <dbReference type="ARBA" id="ARBA00022692"/>
    </source>
</evidence>
<dbReference type="Pfam" id="PF01810">
    <property type="entry name" value="LysE"/>
    <property type="match status" value="1"/>
</dbReference>
<reference evidence="7 8" key="1">
    <citation type="submission" date="2018-01" db="EMBL/GenBank/DDBJ databases">
        <title>Species boundaries and ecological features among Paraburkholderia terrae DSMZ17804T, P. hospita DSMZ17164T and P. caribensis DSMZ13236T.</title>
        <authorList>
            <person name="Pratama A.A."/>
        </authorList>
    </citation>
    <scope>NUCLEOTIDE SEQUENCE [LARGE SCALE GENOMIC DNA]</scope>
    <source>
        <strain evidence="7 8">DSM 17804</strain>
    </source>
</reference>
<evidence type="ECO:0000256" key="1">
    <source>
        <dbReference type="ARBA" id="ARBA00004651"/>
    </source>
</evidence>
<feature type="transmembrane region" description="Helical" evidence="6">
    <location>
        <begin position="147"/>
        <end position="168"/>
    </location>
</feature>
<dbReference type="AlphaFoldDB" id="A0A2I8EVM4"/>
<evidence type="ECO:0000313" key="8">
    <source>
        <dbReference type="Proteomes" id="UP000243502"/>
    </source>
</evidence>
<dbReference type="OrthoDB" id="9804822at2"/>
<feature type="transmembrane region" description="Helical" evidence="6">
    <location>
        <begin position="39"/>
        <end position="65"/>
    </location>
</feature>
<gene>
    <name evidence="7" type="ORF">C2L65_28730</name>
</gene>
<keyword evidence="2" id="KW-1003">Cell membrane</keyword>
<feature type="transmembrane region" description="Helical" evidence="6">
    <location>
        <begin position="6"/>
        <end position="27"/>
    </location>
</feature>
<dbReference type="GO" id="GO:0015171">
    <property type="term" value="F:amino acid transmembrane transporter activity"/>
    <property type="evidence" value="ECO:0007669"/>
    <property type="project" value="TreeGrafter"/>
</dbReference>
<dbReference type="KEGG" id="pter:C2L65_28730"/>
<dbReference type="RefSeq" id="WP_042315664.1">
    <property type="nucleotide sequence ID" value="NZ_CP026112.1"/>
</dbReference>
<proteinExistence type="predicted"/>
<dbReference type="Proteomes" id="UP000243502">
    <property type="component" value="Chromosome 2"/>
</dbReference>
<keyword evidence="5 6" id="KW-0472">Membrane</keyword>
<evidence type="ECO:0000256" key="5">
    <source>
        <dbReference type="ARBA" id="ARBA00023136"/>
    </source>
</evidence>
<feature type="transmembrane region" description="Helical" evidence="6">
    <location>
        <begin position="109"/>
        <end position="135"/>
    </location>
</feature>
<dbReference type="PANTHER" id="PTHR30086">
    <property type="entry name" value="ARGININE EXPORTER PROTEIN ARGO"/>
    <property type="match status" value="1"/>
</dbReference>
<dbReference type="PANTHER" id="PTHR30086:SF20">
    <property type="entry name" value="ARGININE EXPORTER PROTEIN ARGO-RELATED"/>
    <property type="match status" value="1"/>
</dbReference>
<evidence type="ECO:0000256" key="2">
    <source>
        <dbReference type="ARBA" id="ARBA00022475"/>
    </source>
</evidence>
<name>A0A2I8EVM4_9BURK</name>
<evidence type="ECO:0000256" key="4">
    <source>
        <dbReference type="ARBA" id="ARBA00022989"/>
    </source>
</evidence>
<accession>A0A2I8EVM4</accession>
<evidence type="ECO:0000256" key="6">
    <source>
        <dbReference type="SAM" id="Phobius"/>
    </source>
</evidence>
<dbReference type="InterPro" id="IPR001123">
    <property type="entry name" value="LeuE-type"/>
</dbReference>
<dbReference type="EMBL" id="CP026112">
    <property type="protein sequence ID" value="AUT63498.1"/>
    <property type="molecule type" value="Genomic_DNA"/>
</dbReference>
<sequence>MFMQPYVSFLIASLVLIYSPGPVNVLTIGQSMQAGWRSALPCVWGATCALVLQLVLTALVLHSMLLVSEHSLAFMRWTGAAYLVYLGCKQWRSASLAEPNASEHMQRGLFWRGFATSGLNPKSLLVFPSFIPQFISADAPWSAREQYLVLAATFTLLFVLGVISNALLSHRLGTLLRRPSRLKAFNRVSSALLVGMGALMAAAH</sequence>
<keyword evidence="4 6" id="KW-1133">Transmembrane helix</keyword>
<keyword evidence="3 6" id="KW-0812">Transmembrane</keyword>
<organism evidence="7 8">
    <name type="scientific">Paraburkholderia terrae</name>
    <dbReference type="NCBI Taxonomy" id="311230"/>
    <lineage>
        <taxon>Bacteria</taxon>
        <taxon>Pseudomonadati</taxon>
        <taxon>Pseudomonadota</taxon>
        <taxon>Betaproteobacteria</taxon>
        <taxon>Burkholderiales</taxon>
        <taxon>Burkholderiaceae</taxon>
        <taxon>Paraburkholderia</taxon>
    </lineage>
</organism>